<feature type="transmembrane region" description="Helical" evidence="1">
    <location>
        <begin position="12"/>
        <end position="31"/>
    </location>
</feature>
<sequence length="59" mass="6695">MLSSCRNLGWLWEISKLTLLYVWIFLLGCSLKKFEGNTWLLALSSLLVGDSECSNGVVW</sequence>
<proteinExistence type="predicted"/>
<evidence type="ECO:0000256" key="1">
    <source>
        <dbReference type="SAM" id="Phobius"/>
    </source>
</evidence>
<dbReference type="AlphaFoldDB" id="A0A2P2ITE3"/>
<dbReference type="PROSITE" id="PS51257">
    <property type="entry name" value="PROKAR_LIPOPROTEIN"/>
    <property type="match status" value="1"/>
</dbReference>
<accession>A0A2P2ITE3</accession>
<reference evidence="2" key="1">
    <citation type="submission" date="2018-02" db="EMBL/GenBank/DDBJ databases">
        <title>Rhizophora mucronata_Transcriptome.</title>
        <authorList>
            <person name="Meera S.P."/>
            <person name="Sreeshan A."/>
            <person name="Augustine A."/>
        </authorList>
    </citation>
    <scope>NUCLEOTIDE SEQUENCE</scope>
    <source>
        <tissue evidence="2">Leaf</tissue>
    </source>
</reference>
<dbReference type="EMBL" id="GGEC01003973">
    <property type="protein sequence ID" value="MBW84456.1"/>
    <property type="molecule type" value="Transcribed_RNA"/>
</dbReference>
<evidence type="ECO:0000313" key="2">
    <source>
        <dbReference type="EMBL" id="MBW84456.1"/>
    </source>
</evidence>
<name>A0A2P2ITE3_RHIMU</name>
<keyword evidence="1" id="KW-0472">Membrane</keyword>
<keyword evidence="1" id="KW-1133">Transmembrane helix</keyword>
<protein>
    <submittedName>
        <fullName evidence="2">Uncharacterized protein</fullName>
    </submittedName>
</protein>
<organism evidence="2">
    <name type="scientific">Rhizophora mucronata</name>
    <name type="common">Asiatic mangrove</name>
    <dbReference type="NCBI Taxonomy" id="61149"/>
    <lineage>
        <taxon>Eukaryota</taxon>
        <taxon>Viridiplantae</taxon>
        <taxon>Streptophyta</taxon>
        <taxon>Embryophyta</taxon>
        <taxon>Tracheophyta</taxon>
        <taxon>Spermatophyta</taxon>
        <taxon>Magnoliopsida</taxon>
        <taxon>eudicotyledons</taxon>
        <taxon>Gunneridae</taxon>
        <taxon>Pentapetalae</taxon>
        <taxon>rosids</taxon>
        <taxon>fabids</taxon>
        <taxon>Malpighiales</taxon>
        <taxon>Rhizophoraceae</taxon>
        <taxon>Rhizophora</taxon>
    </lineage>
</organism>
<keyword evidence="1" id="KW-0812">Transmembrane</keyword>